<organism evidence="2 3">
    <name type="scientific">Corallococcus exiguus</name>
    <dbReference type="NCBI Taxonomy" id="83462"/>
    <lineage>
        <taxon>Bacteria</taxon>
        <taxon>Pseudomonadati</taxon>
        <taxon>Myxococcota</taxon>
        <taxon>Myxococcia</taxon>
        <taxon>Myxococcales</taxon>
        <taxon>Cystobacterineae</taxon>
        <taxon>Myxococcaceae</taxon>
        <taxon>Corallococcus</taxon>
    </lineage>
</organism>
<feature type="transmembrane region" description="Helical" evidence="1">
    <location>
        <begin position="345"/>
        <end position="362"/>
    </location>
</feature>
<feature type="transmembrane region" description="Helical" evidence="1">
    <location>
        <begin position="228"/>
        <end position="244"/>
    </location>
</feature>
<evidence type="ECO:0000313" key="3">
    <source>
        <dbReference type="Proteomes" id="UP000537825"/>
    </source>
</evidence>
<comment type="caution">
    <text evidence="2">The sequence shown here is derived from an EMBL/GenBank/DDBJ whole genome shotgun (WGS) entry which is preliminary data.</text>
</comment>
<keyword evidence="1" id="KW-1133">Transmembrane helix</keyword>
<feature type="transmembrane region" description="Helical" evidence="1">
    <location>
        <begin position="319"/>
        <end position="338"/>
    </location>
</feature>
<sequence>MLQSWGVGPRVTRAMPRLLGGPHVRDIRARVSRTRLLALLVALVALVAIVVAVWQRSRAVERLGQDFDEAVYLPIAFTYAGMLDEGRWGDIGALRENFEHPPLVKLLFAEAVRVTDAPEPDWRDVPMGRPIPDAARPSFNVTRGLSAVAGVLQVGLVALVDPLGALLLAWDPYHTKYTSQAYLEAVPGLLAVLALLAFERARRMGFAPGWTAVSGALLGLAAAGKYPYGLVGGLTFLPFLISGARTRWRPWAAIVVSTAAVFILANPALWASPFASLWESITFHWNYSHNEHVRRAALPWYQPLVFLTDTWLSGSDPGIYLTHFNARALLPLAVLGLPRTWRERPVWAVAAVVGLVFLLLWNTKWPQYLLLVIPALCVCAGRGVRTVASFAVWLFRKVQGSRVSAGA</sequence>
<feature type="transmembrane region" description="Helical" evidence="1">
    <location>
        <begin position="181"/>
        <end position="198"/>
    </location>
</feature>
<keyword evidence="1" id="KW-0472">Membrane</keyword>
<keyword evidence="3" id="KW-1185">Reference proteome</keyword>
<feature type="transmembrane region" description="Helical" evidence="1">
    <location>
        <begin position="36"/>
        <end position="54"/>
    </location>
</feature>
<dbReference type="EMBL" id="JAAAPK010000007">
    <property type="protein sequence ID" value="NBC43124.1"/>
    <property type="molecule type" value="Genomic_DNA"/>
</dbReference>
<feature type="transmembrane region" description="Helical" evidence="1">
    <location>
        <begin position="368"/>
        <end position="395"/>
    </location>
</feature>
<feature type="transmembrane region" description="Helical" evidence="1">
    <location>
        <begin position="145"/>
        <end position="169"/>
    </location>
</feature>
<evidence type="ECO:0000313" key="2">
    <source>
        <dbReference type="EMBL" id="NBC43124.1"/>
    </source>
</evidence>
<dbReference type="RefSeq" id="WP_139919404.1">
    <property type="nucleotide sequence ID" value="NZ_CBCSLE010000308.1"/>
</dbReference>
<feature type="transmembrane region" description="Helical" evidence="1">
    <location>
        <begin position="251"/>
        <end position="270"/>
    </location>
</feature>
<accession>A0A7X5BTL5</accession>
<dbReference type="Proteomes" id="UP000537825">
    <property type="component" value="Unassembled WGS sequence"/>
</dbReference>
<protein>
    <submittedName>
        <fullName evidence="2">Uncharacterized protein</fullName>
    </submittedName>
</protein>
<reference evidence="2 3" key="1">
    <citation type="submission" date="2020-01" db="EMBL/GenBank/DDBJ databases">
        <title>The draft genome sequence of Corallococcus exiguus DSM 14696.</title>
        <authorList>
            <person name="Zhang X."/>
            <person name="Zhu H."/>
        </authorList>
    </citation>
    <scope>NUCLEOTIDE SEQUENCE [LARGE SCALE GENOMIC DNA]</scope>
    <source>
        <strain evidence="2 3">DSM 14696</strain>
    </source>
</reference>
<proteinExistence type="predicted"/>
<evidence type="ECO:0000256" key="1">
    <source>
        <dbReference type="SAM" id="Phobius"/>
    </source>
</evidence>
<keyword evidence="1" id="KW-0812">Transmembrane</keyword>
<dbReference type="AlphaFoldDB" id="A0A7X5BTL5"/>
<name>A0A7X5BTL5_9BACT</name>
<gene>
    <name evidence="2" type="ORF">GTZ93_25295</name>
</gene>